<dbReference type="EMBL" id="JBHLWI010000026">
    <property type="protein sequence ID" value="MFC0262871.1"/>
    <property type="molecule type" value="Genomic_DNA"/>
</dbReference>
<reference evidence="1 2" key="1">
    <citation type="submission" date="2024-09" db="EMBL/GenBank/DDBJ databases">
        <authorList>
            <person name="Sun Q."/>
            <person name="Mori K."/>
        </authorList>
    </citation>
    <scope>NUCLEOTIDE SEQUENCE [LARGE SCALE GENOMIC DNA]</scope>
    <source>
        <strain evidence="1 2">CCM 7650</strain>
    </source>
</reference>
<organism evidence="1 2">
    <name type="scientific">Fontibacter flavus</name>
    <dbReference type="NCBI Taxonomy" id="654838"/>
    <lineage>
        <taxon>Bacteria</taxon>
        <taxon>Pseudomonadati</taxon>
        <taxon>Bacteroidota</taxon>
        <taxon>Cytophagia</taxon>
        <taxon>Cytophagales</taxon>
        <taxon>Cyclobacteriaceae</taxon>
        <taxon>Fontibacter</taxon>
    </lineage>
</organism>
<evidence type="ECO:0000313" key="2">
    <source>
        <dbReference type="Proteomes" id="UP001589797"/>
    </source>
</evidence>
<comment type="caution">
    <text evidence="1">The sequence shown here is derived from an EMBL/GenBank/DDBJ whole genome shotgun (WGS) entry which is preliminary data.</text>
</comment>
<dbReference type="RefSeq" id="WP_382387327.1">
    <property type="nucleotide sequence ID" value="NZ_JBHLWI010000026.1"/>
</dbReference>
<keyword evidence="2" id="KW-1185">Reference proteome</keyword>
<evidence type="ECO:0008006" key="3">
    <source>
        <dbReference type="Google" id="ProtNLM"/>
    </source>
</evidence>
<protein>
    <recommendedName>
        <fullName evidence="3">MBG domain-containing protein</fullName>
    </recommendedName>
</protein>
<dbReference type="Proteomes" id="UP001589797">
    <property type="component" value="Unassembled WGS sequence"/>
</dbReference>
<accession>A0ABV6FSL6</accession>
<gene>
    <name evidence="1" type="ORF">ACFFIP_09270</name>
</gene>
<sequence>MKSKILPNILALIRMIPLLGLMLIISHSIVAQTSPATITTDKDDYAPGETAIITGTGWLPGETVELDFEHIGDFIPDHEHVYKYVTADDAGNIYFEWYVDEKELGTTFHLMARGQTSGFYAETYFTDANVRFTTTGLPTGLNVTVAYSGTAPGNSPVNTTVSFSTSGSGSSSNIALVGNLIFSFPSTITSGANTYELTSTSPTSPYDVPTNGSLTISGNYILQSGADGSIASISIGSQSSAVVYGSSATVDYNVTSLRASNGNVNGTYSVSGLPSGITGVFNPASFNSTGSNAFPGSTLSLSVPDNINAGSYPFTVTLSAGSTGSASTDGILIIEKAPTTTVVTINGGPFTYTGSAVTPATVSVTGAGGLDLSPDPVYANNVNAGTATASYTYAE</sequence>
<proteinExistence type="predicted"/>
<name>A0ABV6FSL6_9BACT</name>
<feature type="non-terminal residue" evidence="1">
    <location>
        <position position="395"/>
    </location>
</feature>
<evidence type="ECO:0000313" key="1">
    <source>
        <dbReference type="EMBL" id="MFC0262871.1"/>
    </source>
</evidence>